<dbReference type="PIRSF" id="PIRSF005357">
    <property type="entry name" value="UCP005357"/>
    <property type="match status" value="1"/>
</dbReference>
<protein>
    <recommendedName>
        <fullName evidence="2">DUF354 domain-containing protein</fullName>
    </recommendedName>
</protein>
<dbReference type="InterPro" id="IPR007152">
    <property type="entry name" value="DUF354"/>
</dbReference>
<evidence type="ECO:0008006" key="2">
    <source>
        <dbReference type="Google" id="ProtNLM"/>
    </source>
</evidence>
<dbReference type="Pfam" id="PF04007">
    <property type="entry name" value="DUF354"/>
    <property type="match status" value="1"/>
</dbReference>
<dbReference type="EMBL" id="AJ621276">
    <property type="protein sequence ID" value="CAF18457.1"/>
    <property type="molecule type" value="Genomic_DNA"/>
</dbReference>
<dbReference type="SUPFAM" id="SSF53756">
    <property type="entry name" value="UDP-Glycosyltransferase/glycogen phosphorylase"/>
    <property type="match status" value="1"/>
</dbReference>
<dbReference type="AlphaFoldDB" id="Q704D7"/>
<sequence length="326" mass="36362">MRALFDALTPKQARIAAILKREGGLQLTITCREYYHLRDMLEQYKVDYICIGRYGETTEEKLVEGLKRQLQMVEIMRGLDGVVSFPSPDAVRTAFGLGKKSVVLNDTPHAYHANSLTIPLSDALIAPSAIPQDAWRRYCPKKVMTFDGVFEYMWTSRHTPNLESVRKLGLEPGSYVVFRPEEAKAAYYQWNNVQLRAKLVELVKEMGYVVVNIPRYPDQVIEGAINLIKAVDHLDLAYYAAAVITGGLTMSTEAALLGTPAVSYFPGDVYIDRYLERAGAPLLRCSSMDECIHVVKKALSMGRAPPPKMEDPLKAIVAAVQEIFGG</sequence>
<accession>Q704D7</accession>
<name>Q704D7_THETE</name>
<reference evidence="1" key="1">
    <citation type="journal article" date="2004" name="J. Bacteriol.">
        <title>Reconstruction of the central carbohydrate metabolism of Thermoproteus tenax using genomic and biochemical data.</title>
        <authorList>
            <person name="Siebers B."/>
            <person name="Tjaden B."/>
            <person name="Michalke K."/>
            <person name="Doerr C."/>
            <person name="Ahmed H."/>
            <person name="Zaparty M."/>
            <person name="Gordon P."/>
            <person name="Sensen C.W."/>
            <person name="Zibat A."/>
            <person name="Klenk H.P."/>
            <person name="Schuster S.C."/>
            <person name="Hensel R."/>
        </authorList>
    </citation>
    <scope>NUCLEOTIDE SEQUENCE</scope>
</reference>
<proteinExistence type="predicted"/>
<dbReference type="PANTHER" id="PTHR39662">
    <property type="entry name" value="DUF354 DOMAIN-CONTAINING PROTEIN-RELATED"/>
    <property type="match status" value="1"/>
</dbReference>
<dbReference type="PANTHER" id="PTHR39662:SF2">
    <property type="entry name" value="DUF354 DOMAIN-CONTAINING PROTEIN"/>
    <property type="match status" value="1"/>
</dbReference>
<organism evidence="1">
    <name type="scientific">Thermoproteus tenax</name>
    <dbReference type="NCBI Taxonomy" id="2271"/>
    <lineage>
        <taxon>Archaea</taxon>
        <taxon>Thermoproteota</taxon>
        <taxon>Thermoprotei</taxon>
        <taxon>Thermoproteales</taxon>
        <taxon>Thermoproteaceae</taxon>
        <taxon>Thermoproteus</taxon>
    </lineage>
</organism>
<evidence type="ECO:0000313" key="1">
    <source>
        <dbReference type="EMBL" id="CAF18457.1"/>
    </source>
</evidence>
<dbReference type="GeneID" id="25400532"/>